<keyword evidence="3" id="KW-1185">Reference proteome</keyword>
<dbReference type="AlphaFoldDB" id="A0A087MFW8"/>
<dbReference type="Gene3D" id="2.60.120.10">
    <property type="entry name" value="Jelly Rolls"/>
    <property type="match status" value="1"/>
</dbReference>
<dbReference type="SUPFAM" id="SSF63829">
    <property type="entry name" value="Calcium-dependent phosphotriesterase"/>
    <property type="match status" value="1"/>
</dbReference>
<dbReference type="STRING" id="1121014.N788_06920"/>
<sequence length="471" mass="50592">MAIALATTPFGSAQSLAAEPRYATGNPADWPAELDAVVAAPDNHEVLLENDTVRVLSVTLAPGEVEPLHSHRWPSVLHIQSAGHFTDHDAKGQLIFDSRQAPAPMKLPLTMWKGPEAPHSPTNLSEDVTIRLLRVEVKHPAPPRLQNAGSFPQDGSLVRPEDGVILADGRLLVADQAHGLVSLDTQGKKQPFGRFAEAGYRHAPPAHAAGPNGVALEPDGVHVLVADIFTGAIWRVDTRNQDVTRAYQHEFGVNAARRDSTGALWFTQSTRNQPPDSEARMFAAVNEAPRDGALFRIAPATSGSAPVAELKASDLNFANGLAIDEAADQIYVAETMGNRIIHFPLSAATGELGERRVLASLRTPDNIELDGRGRLWVASPVGNALYVVDTQSGEWTTAFHPQAEAYARMMVEWERRTDLGEPRLPLFGPDMWSSMPGLVTGMILSPDGQPAYVTGLGNALVKLEAAGTPTP</sequence>
<dbReference type="PATRIC" id="fig|1121014.3.peg.2287"/>
<feature type="domain" description="SMP-30/Gluconolactonase/LRE-like region" evidence="1">
    <location>
        <begin position="251"/>
        <end position="397"/>
    </location>
</feature>
<evidence type="ECO:0000313" key="3">
    <source>
        <dbReference type="Proteomes" id="UP000029085"/>
    </source>
</evidence>
<dbReference type="GO" id="GO:0012505">
    <property type="term" value="C:endomembrane system"/>
    <property type="evidence" value="ECO:0007669"/>
    <property type="project" value="TreeGrafter"/>
</dbReference>
<comment type="caution">
    <text evidence="2">The sequence shown here is derived from an EMBL/GenBank/DDBJ whole genome shotgun (WGS) entry which is preliminary data.</text>
</comment>
<name>A0A087MFW8_9GAMM</name>
<evidence type="ECO:0000313" key="2">
    <source>
        <dbReference type="EMBL" id="KFL35771.1"/>
    </source>
</evidence>
<dbReference type="InterPro" id="IPR014710">
    <property type="entry name" value="RmlC-like_jellyroll"/>
</dbReference>
<dbReference type="Proteomes" id="UP000029085">
    <property type="component" value="Unassembled WGS sequence"/>
</dbReference>
<dbReference type="Gene3D" id="2.120.10.30">
    <property type="entry name" value="TolB, C-terminal domain"/>
    <property type="match status" value="2"/>
</dbReference>
<organism evidence="2 3">
    <name type="scientific">Arenimonas donghaensis DSM 18148 = HO3-R19</name>
    <dbReference type="NCBI Taxonomy" id="1121014"/>
    <lineage>
        <taxon>Bacteria</taxon>
        <taxon>Pseudomonadati</taxon>
        <taxon>Pseudomonadota</taxon>
        <taxon>Gammaproteobacteria</taxon>
        <taxon>Lysobacterales</taxon>
        <taxon>Lysobacteraceae</taxon>
        <taxon>Arenimonas</taxon>
    </lineage>
</organism>
<dbReference type="InterPro" id="IPR011042">
    <property type="entry name" value="6-blade_b-propeller_TolB-like"/>
</dbReference>
<dbReference type="EMBL" id="AVCJ01000048">
    <property type="protein sequence ID" value="KFL35771.1"/>
    <property type="molecule type" value="Genomic_DNA"/>
</dbReference>
<evidence type="ECO:0000259" key="1">
    <source>
        <dbReference type="Pfam" id="PF08450"/>
    </source>
</evidence>
<dbReference type="PANTHER" id="PTHR10426">
    <property type="entry name" value="STRICTOSIDINE SYNTHASE-RELATED"/>
    <property type="match status" value="1"/>
</dbReference>
<reference evidence="2 3" key="2">
    <citation type="journal article" date="2015" name="Stand. Genomic Sci.">
        <title>High quality draft genomic sequence of Arenimonas donghaensis DSM 18148(T).</title>
        <authorList>
            <person name="Chen F."/>
            <person name="Wang H."/>
            <person name="Cao Y."/>
            <person name="Li X."/>
            <person name="Wang G."/>
        </authorList>
    </citation>
    <scope>NUCLEOTIDE SEQUENCE [LARGE SCALE GENOMIC DNA]</scope>
    <source>
        <strain evidence="2 3">HO3-R19</strain>
    </source>
</reference>
<dbReference type="PANTHER" id="PTHR10426:SF88">
    <property type="entry name" value="ADIPOCYTE PLASMA MEMBRANE-ASSOCIATED PROTEIN HEMOMUCIN-RELATED"/>
    <property type="match status" value="1"/>
</dbReference>
<reference evidence="3" key="1">
    <citation type="submission" date="2013-08" db="EMBL/GenBank/DDBJ databases">
        <title>Genome sequencing of Arenimonas donghaensis.</title>
        <authorList>
            <person name="Chen F."/>
            <person name="Wang G."/>
        </authorList>
    </citation>
    <scope>NUCLEOTIDE SEQUENCE [LARGE SCALE GENOMIC DNA]</scope>
    <source>
        <strain evidence="3">HO3-R19</strain>
    </source>
</reference>
<protein>
    <recommendedName>
        <fullName evidence="1">SMP-30/Gluconolactonase/LRE-like region domain-containing protein</fullName>
    </recommendedName>
</protein>
<dbReference type="GO" id="GO:0016787">
    <property type="term" value="F:hydrolase activity"/>
    <property type="evidence" value="ECO:0007669"/>
    <property type="project" value="TreeGrafter"/>
</dbReference>
<gene>
    <name evidence="2" type="ORF">N788_06920</name>
</gene>
<accession>A0A087MFW8</accession>
<dbReference type="Pfam" id="PF08450">
    <property type="entry name" value="SGL"/>
    <property type="match status" value="1"/>
</dbReference>
<dbReference type="InterPro" id="IPR013658">
    <property type="entry name" value="SGL"/>
</dbReference>
<proteinExistence type="predicted"/>